<organism evidence="2 3">
    <name type="scientific">Camelus ferus</name>
    <name type="common">Wild bactrian camel</name>
    <name type="synonym">Camelus bactrianus ferus</name>
    <dbReference type="NCBI Taxonomy" id="419612"/>
    <lineage>
        <taxon>Eukaryota</taxon>
        <taxon>Metazoa</taxon>
        <taxon>Chordata</taxon>
        <taxon>Craniata</taxon>
        <taxon>Vertebrata</taxon>
        <taxon>Euteleostomi</taxon>
        <taxon>Mammalia</taxon>
        <taxon>Eutheria</taxon>
        <taxon>Laurasiatheria</taxon>
        <taxon>Artiodactyla</taxon>
        <taxon>Tylopoda</taxon>
        <taxon>Camelidae</taxon>
        <taxon>Camelus</taxon>
    </lineage>
</organism>
<dbReference type="KEGG" id="cfr:116665819"/>
<keyword evidence="2" id="KW-1185">Reference proteome</keyword>
<dbReference type="RefSeq" id="XP_032342706.1">
    <property type="nucleotide sequence ID" value="XM_032486815.1"/>
</dbReference>
<accession>A0A8B8TKE3</accession>
<feature type="compositionally biased region" description="Gly residues" evidence="1">
    <location>
        <begin position="1"/>
        <end position="10"/>
    </location>
</feature>
<dbReference type="GeneID" id="116665819"/>
<name>A0A8B8TKE3_CAMFR</name>
<evidence type="ECO:0000256" key="1">
    <source>
        <dbReference type="SAM" id="MobiDB-lite"/>
    </source>
</evidence>
<feature type="region of interest" description="Disordered" evidence="1">
    <location>
        <begin position="1"/>
        <end position="99"/>
    </location>
</feature>
<sequence>MVRCGRGGCGRRAFSPPPPERSAPGAAPGRSRRLSPRGPDAPGLPGSGRPRALPSRRRRSAQRRLQLPGAGPGSPGSGLARASERRRPGDCPHPPASASVRASVWVGSYPKPYDEK</sequence>
<evidence type="ECO:0000313" key="3">
    <source>
        <dbReference type="RefSeq" id="XP_032342706.1"/>
    </source>
</evidence>
<dbReference type="AlphaFoldDB" id="A0A8B8TKE3"/>
<dbReference type="Proteomes" id="UP000694856">
    <property type="component" value="Chromosome 9"/>
</dbReference>
<gene>
    <name evidence="3" type="primary">LOC116665819</name>
</gene>
<proteinExistence type="predicted"/>
<protein>
    <submittedName>
        <fullName evidence="3">Translation initiation factor IF-2-like</fullName>
    </submittedName>
</protein>
<reference evidence="3" key="1">
    <citation type="submission" date="2025-08" db="UniProtKB">
        <authorList>
            <consortium name="RefSeq"/>
        </authorList>
    </citation>
    <scope>IDENTIFICATION</scope>
    <source>
        <tissue evidence="3">Ear skin</tissue>
    </source>
</reference>
<evidence type="ECO:0000313" key="2">
    <source>
        <dbReference type="Proteomes" id="UP000694856"/>
    </source>
</evidence>